<dbReference type="CDD" id="cd18809">
    <property type="entry name" value="SF1_C_RecD"/>
    <property type="match status" value="1"/>
</dbReference>
<evidence type="ECO:0000256" key="12">
    <source>
        <dbReference type="HAMAP-Rule" id="MF_03176"/>
    </source>
</evidence>
<comment type="subunit">
    <text evidence="12">Monomer.</text>
</comment>
<dbReference type="GO" id="GO:0005634">
    <property type="term" value="C:nucleus"/>
    <property type="evidence" value="ECO:0007669"/>
    <property type="project" value="UniProtKB-SubCell"/>
</dbReference>
<dbReference type="CDD" id="cd18037">
    <property type="entry name" value="DEXSc_Pif1_like"/>
    <property type="match status" value="1"/>
</dbReference>
<evidence type="ECO:0000256" key="1">
    <source>
        <dbReference type="ARBA" id="ARBA00022741"/>
    </source>
</evidence>
<name>A0A8H3DGU1_9AGAM</name>
<accession>A0A8H3DGU1</accession>
<comment type="subcellular location">
    <subcellularLocation>
        <location evidence="12">Nucleus</location>
    </subcellularLocation>
    <subcellularLocation>
        <location evidence="12">Mitochondrion</location>
    </subcellularLocation>
</comment>
<evidence type="ECO:0000313" key="16">
    <source>
        <dbReference type="Proteomes" id="UP000663843"/>
    </source>
</evidence>
<evidence type="ECO:0000256" key="3">
    <source>
        <dbReference type="ARBA" id="ARBA00022801"/>
    </source>
</evidence>
<dbReference type="GO" id="GO:0006310">
    <property type="term" value="P:DNA recombination"/>
    <property type="evidence" value="ECO:0007669"/>
    <property type="project" value="UniProtKB-UniRule"/>
</dbReference>
<feature type="domain" description="AAA+ ATPase" evidence="14">
    <location>
        <begin position="1140"/>
        <end position="1285"/>
    </location>
</feature>
<keyword evidence="6 12" id="KW-0238">DNA-binding</keyword>
<dbReference type="Pfam" id="PF21530">
    <property type="entry name" value="Pif1_2B_dom"/>
    <property type="match status" value="1"/>
</dbReference>
<dbReference type="GO" id="GO:0005524">
    <property type="term" value="F:ATP binding"/>
    <property type="evidence" value="ECO:0007669"/>
    <property type="project" value="UniProtKB-UniRule"/>
</dbReference>
<dbReference type="Proteomes" id="UP000663843">
    <property type="component" value="Unassembled WGS sequence"/>
</dbReference>
<keyword evidence="11 12" id="KW-0539">Nucleus</keyword>
<dbReference type="SUPFAM" id="SSF48452">
    <property type="entry name" value="TPR-like"/>
    <property type="match status" value="1"/>
</dbReference>
<dbReference type="EMBL" id="CAJMWT010007425">
    <property type="protein sequence ID" value="CAE6525364.1"/>
    <property type="molecule type" value="Genomic_DNA"/>
</dbReference>
<sequence>MATNARRLTMDQECPDQVSHENNLSPVGVNDNSPKDEATLVGGSFQQLGEKAQRLGEELVAHLSAPKAQRNSTETKRFVENLILIFEDPNFQAAVAPGNTANLLKYLSDVLSDEVSYSFEEELEYLDTVIRCENRILALTPDGDPSLPDVLDKLGAAFNRRFRRLGDMKDIESAIEYHTQSVTLITSSEDSNMKARLFHNLGIAYQNRFTRLESLIDIDKAVLYQEQALGFTGAGDPKLLHWLESLAISYQHRFRVFGSLEDVDKSIAYQTQVLELDSSNHLAMVHRLSRLGTAFMSRFGRLNRPSDLDKSIEYLTRAESFIDLSISQEIQALLLNNLGSVYTRRFRYSNRSDDIGNAIRYHTRALDLTPSGHVAMPNRLSDLGSSHRARSHGLKQPLDISHAVECHTKALEITPKDHGGLPDKLNNLGLSLLQQYEYCGNREILDKAIDLKKEAIMLASRDRPDLLQLLNCLGMAYLKRFSHFKDLNDLDNAFDVFRQAALAQSGRPHDKFMAARSWGQLAALCLNAEHLRAYQTGMDLVPEFSWLGGSVEQRFADMRLIRDFTAEAVAVSINAKELGLALEWMEQGRSVVWNQILQLRTPIEDLAVVDPELAGRLSQIMNQLNKDPDSAMADRFNDLPDAEKTTQQRHRVAEEYEKLIHQVRTIPGFQDFLKRKESKAIMSCAQKGYVVVINAHKSRCDALLLHPDHSEITHIPLPNLTLDKVATARAQIEASLRRQNIRERGFKTGKAINERDRFKDALYFLWVDVVKPILDALELQPLTEVLPRITWCTTGALSFLPLHAAGDYGHPQERIYNYAISSYTPTLSAIMPGTTSETLSSLGIKVLAVAQSTTPGHSDLPGTLQELENIRAHIHEPHQFTQLEGQNATIDTVMEAMESHSWVHLACHAHQNTSNPTQSGFFLQDGVLSITQIAHKSLKNKGLAFLSACQTATGEISIADESVHLAAGMLVAGYPSVIATMWSIKDDDAPVVAACVYKRLWGNEKAELYGPPEALHYAVTELRARVGEEANRFISLLGNYPYGARPVYRVSGTKPPGRSLTTLLDTVESPMRSGLNNKRPTSKKIHIHKEPNSLLPEDQIAIQGDELQQSTPTLVFEKQEFLPDPELSEEQKYVFDKVMSGENVFFTGSAGTGKSVLLRAIIAALGGPSYEVAVTASTGIAATNIGGQTLHSFAGVGLGHGDIKKMVNRVKQDPGALTRWLKAKILIIDEVSMVDASWFDQLEEIARQIRGKRSHFGGIQLVVCGDFFQLPPVANRDQIDAPASFVFDSFSWETCIKTKVMLTQVYRQKDPKLVKMLNDARIGVVTDESAKLLTSLARRVHYDDDIGTTELYPRRWDAYWANVAQLARLPGEGRTFYAYDRHGKADEENEVDPERAKLLFGRMIVPKRLRLKVGAQVMCLRNINARGLVNGSLGKVVDFMRPSQVRSYSENDSQWSIVGSIRPPPGESGNISPGDTNVPGRITRTVGAYEFYEKAEWPLVQFTNGQCVLMTPTNFTVETSTGVVEVERLQVPLVLAWALTVHKSQGQTLERVRINLRRTFEKGQAYVALSRCTSLDTLEVYGFDRERVQAHPRVQQWARTVTVLNSFTQPMSSSRSTPRLAVAGR</sequence>
<dbReference type="GO" id="GO:0000723">
    <property type="term" value="P:telomere maintenance"/>
    <property type="evidence" value="ECO:0007669"/>
    <property type="project" value="InterPro"/>
</dbReference>
<keyword evidence="1 12" id="KW-0547">Nucleotide-binding</keyword>
<dbReference type="InterPro" id="IPR048293">
    <property type="entry name" value="PIF1_RRM3_pfh1"/>
</dbReference>
<protein>
    <recommendedName>
        <fullName evidence="12">ATP-dependent DNA helicase PIF1</fullName>
        <ecNumber evidence="12">5.6.2.3</ecNumber>
    </recommendedName>
    <alternativeName>
        <fullName evidence="12">DNA 5'-3' helicase PIF1</fullName>
    </alternativeName>
    <alternativeName>
        <fullName evidence="12">DNA repair and recombination helicase PIF1</fullName>
    </alternativeName>
</protein>
<dbReference type="SMART" id="SM00382">
    <property type="entry name" value="AAA"/>
    <property type="match status" value="1"/>
</dbReference>
<comment type="function">
    <text evidence="12">DNA-dependent ATPase and 5'-3' DNA helicase required for the maintenance of both mitochondrial and nuclear genome stability.</text>
</comment>
<evidence type="ECO:0000256" key="9">
    <source>
        <dbReference type="ARBA" id="ARBA00023204"/>
    </source>
</evidence>
<dbReference type="Pfam" id="PF12770">
    <property type="entry name" value="CHAT"/>
    <property type="match status" value="1"/>
</dbReference>
<organism evidence="15 16">
    <name type="scientific">Rhizoctonia solani</name>
    <dbReference type="NCBI Taxonomy" id="456999"/>
    <lineage>
        <taxon>Eukaryota</taxon>
        <taxon>Fungi</taxon>
        <taxon>Dikarya</taxon>
        <taxon>Basidiomycota</taxon>
        <taxon>Agaricomycotina</taxon>
        <taxon>Agaricomycetes</taxon>
        <taxon>Cantharellales</taxon>
        <taxon>Ceratobasidiaceae</taxon>
        <taxon>Rhizoctonia</taxon>
    </lineage>
</organism>
<reference evidence="15" key="1">
    <citation type="submission" date="2021-01" db="EMBL/GenBank/DDBJ databases">
        <authorList>
            <person name="Kaushik A."/>
        </authorList>
    </citation>
    <scope>NUCLEOTIDE SEQUENCE</scope>
    <source>
        <strain evidence="15">AG2-2IIIB</strain>
    </source>
</reference>
<dbReference type="PANTHER" id="PTHR47642">
    <property type="entry name" value="ATP-DEPENDENT DNA HELICASE"/>
    <property type="match status" value="1"/>
</dbReference>
<dbReference type="InterPro" id="IPR011990">
    <property type="entry name" value="TPR-like_helical_dom_sf"/>
</dbReference>
<comment type="catalytic activity">
    <reaction evidence="12">
        <text>ATP + H2O = ADP + phosphate + H(+)</text>
        <dbReference type="Rhea" id="RHEA:13065"/>
        <dbReference type="ChEBI" id="CHEBI:15377"/>
        <dbReference type="ChEBI" id="CHEBI:15378"/>
        <dbReference type="ChEBI" id="CHEBI:30616"/>
        <dbReference type="ChEBI" id="CHEBI:43474"/>
        <dbReference type="ChEBI" id="CHEBI:456216"/>
        <dbReference type="EC" id="5.6.2.3"/>
    </reaction>
</comment>
<dbReference type="PANTHER" id="PTHR47642:SF5">
    <property type="entry name" value="ATP-DEPENDENT DNA HELICASE"/>
    <property type="match status" value="1"/>
</dbReference>
<dbReference type="GO" id="GO:0043139">
    <property type="term" value="F:5'-3' DNA helicase activity"/>
    <property type="evidence" value="ECO:0007669"/>
    <property type="project" value="UniProtKB-UniRule"/>
</dbReference>
<proteinExistence type="inferred from homology"/>
<gene>
    <name evidence="12" type="primary">PIF1</name>
    <name evidence="15" type="ORF">RDB_LOCUS171031</name>
</gene>
<evidence type="ECO:0000256" key="6">
    <source>
        <dbReference type="ARBA" id="ARBA00023125"/>
    </source>
</evidence>
<dbReference type="Pfam" id="PF05970">
    <property type="entry name" value="PIF1"/>
    <property type="match status" value="1"/>
</dbReference>
<evidence type="ECO:0000256" key="10">
    <source>
        <dbReference type="ARBA" id="ARBA00023235"/>
    </source>
</evidence>
<keyword evidence="2 12" id="KW-0227">DNA damage</keyword>
<keyword evidence="3 12" id="KW-0378">Hydrolase</keyword>
<dbReference type="Gene3D" id="3.40.50.300">
    <property type="entry name" value="P-loop containing nucleotide triphosphate hydrolases"/>
    <property type="match status" value="1"/>
</dbReference>
<keyword evidence="7 12" id="KW-0496">Mitochondrion</keyword>
<comment type="similarity">
    <text evidence="12">Belongs to the helicase family. PIF1 subfamily.</text>
</comment>
<evidence type="ECO:0000313" key="15">
    <source>
        <dbReference type="EMBL" id="CAE6525364.1"/>
    </source>
</evidence>
<evidence type="ECO:0000256" key="2">
    <source>
        <dbReference type="ARBA" id="ARBA00022763"/>
    </source>
</evidence>
<feature type="region of interest" description="Disordered" evidence="13">
    <location>
        <begin position="1"/>
        <end position="30"/>
    </location>
</feature>
<dbReference type="GO" id="GO:0006281">
    <property type="term" value="P:DNA repair"/>
    <property type="evidence" value="ECO:0007669"/>
    <property type="project" value="UniProtKB-UniRule"/>
</dbReference>
<keyword evidence="4 12" id="KW-0347">Helicase</keyword>
<dbReference type="GO" id="GO:0005739">
    <property type="term" value="C:mitochondrion"/>
    <property type="evidence" value="ECO:0007669"/>
    <property type="project" value="UniProtKB-SubCell"/>
</dbReference>
<dbReference type="Gene3D" id="1.25.40.10">
    <property type="entry name" value="Tetratricopeptide repeat domain"/>
    <property type="match status" value="2"/>
</dbReference>
<keyword evidence="8 12" id="KW-0233">DNA recombination</keyword>
<dbReference type="InterPro" id="IPR010285">
    <property type="entry name" value="DNA_helicase_pif1-like_DEAD"/>
</dbReference>
<evidence type="ECO:0000256" key="4">
    <source>
        <dbReference type="ARBA" id="ARBA00022806"/>
    </source>
</evidence>
<dbReference type="SUPFAM" id="SSF52540">
    <property type="entry name" value="P-loop containing nucleoside triphosphate hydrolases"/>
    <property type="match status" value="2"/>
</dbReference>
<keyword evidence="9 12" id="KW-0234">DNA repair</keyword>
<dbReference type="InterPro" id="IPR024983">
    <property type="entry name" value="CHAT_dom"/>
</dbReference>
<dbReference type="InterPro" id="IPR051055">
    <property type="entry name" value="PIF1_helicase"/>
</dbReference>
<comment type="caution">
    <text evidence="15">The sequence shown here is derived from an EMBL/GenBank/DDBJ whole genome shotgun (WGS) entry which is preliminary data.</text>
</comment>
<keyword evidence="5 12" id="KW-0067">ATP-binding</keyword>
<dbReference type="InterPro" id="IPR049163">
    <property type="entry name" value="Pif1-like_2B_dom"/>
</dbReference>
<evidence type="ECO:0000256" key="13">
    <source>
        <dbReference type="SAM" id="MobiDB-lite"/>
    </source>
</evidence>
<dbReference type="GO" id="GO:0003677">
    <property type="term" value="F:DNA binding"/>
    <property type="evidence" value="ECO:0007669"/>
    <property type="project" value="UniProtKB-KW"/>
</dbReference>
<evidence type="ECO:0000256" key="7">
    <source>
        <dbReference type="ARBA" id="ARBA00023128"/>
    </source>
</evidence>
<evidence type="ECO:0000256" key="8">
    <source>
        <dbReference type="ARBA" id="ARBA00023172"/>
    </source>
</evidence>
<evidence type="ECO:0000256" key="11">
    <source>
        <dbReference type="ARBA" id="ARBA00023242"/>
    </source>
</evidence>
<evidence type="ECO:0000259" key="14">
    <source>
        <dbReference type="SMART" id="SM00382"/>
    </source>
</evidence>
<dbReference type="EC" id="5.6.2.3" evidence="12"/>
<dbReference type="GO" id="GO:0016787">
    <property type="term" value="F:hydrolase activity"/>
    <property type="evidence" value="ECO:0007669"/>
    <property type="project" value="UniProtKB-KW"/>
</dbReference>
<dbReference type="InterPro" id="IPR027417">
    <property type="entry name" value="P-loop_NTPase"/>
</dbReference>
<comment type="caution">
    <text evidence="12">Lacks conserved residue(s) required for the propagation of feature annotation.</text>
</comment>
<evidence type="ECO:0000256" key="5">
    <source>
        <dbReference type="ARBA" id="ARBA00022840"/>
    </source>
</evidence>
<comment type="cofactor">
    <cofactor evidence="12">
        <name>Mg(2+)</name>
        <dbReference type="ChEBI" id="CHEBI:18420"/>
    </cofactor>
</comment>
<dbReference type="HAMAP" id="MF_03176">
    <property type="entry name" value="PIF1"/>
    <property type="match status" value="1"/>
</dbReference>
<feature type="binding site" evidence="12">
    <location>
        <begin position="1148"/>
        <end position="1155"/>
    </location>
    <ligand>
        <name>ATP</name>
        <dbReference type="ChEBI" id="CHEBI:30616"/>
    </ligand>
</feature>
<dbReference type="InterPro" id="IPR003593">
    <property type="entry name" value="AAA+_ATPase"/>
</dbReference>
<keyword evidence="10 12" id="KW-0413">Isomerase</keyword>